<feature type="compositionally biased region" description="Basic and acidic residues" evidence="1">
    <location>
        <begin position="191"/>
        <end position="202"/>
    </location>
</feature>
<dbReference type="AlphaFoldDB" id="A0A6J4S5C4"/>
<feature type="compositionally biased region" description="Basic residues" evidence="1">
    <location>
        <begin position="126"/>
        <end position="155"/>
    </location>
</feature>
<organism evidence="2">
    <name type="scientific">uncultured Solirubrobacteraceae bacterium</name>
    <dbReference type="NCBI Taxonomy" id="1162706"/>
    <lineage>
        <taxon>Bacteria</taxon>
        <taxon>Bacillati</taxon>
        <taxon>Actinomycetota</taxon>
        <taxon>Thermoleophilia</taxon>
        <taxon>Solirubrobacterales</taxon>
        <taxon>Solirubrobacteraceae</taxon>
        <taxon>environmental samples</taxon>
    </lineage>
</organism>
<evidence type="ECO:0000256" key="1">
    <source>
        <dbReference type="SAM" id="MobiDB-lite"/>
    </source>
</evidence>
<proteinExistence type="predicted"/>
<feature type="non-terminal residue" evidence="2">
    <location>
        <position position="1"/>
    </location>
</feature>
<feature type="region of interest" description="Disordered" evidence="1">
    <location>
        <begin position="1"/>
        <end position="42"/>
    </location>
</feature>
<feature type="compositionally biased region" description="Basic residues" evidence="1">
    <location>
        <begin position="29"/>
        <end position="38"/>
    </location>
</feature>
<feature type="compositionally biased region" description="Basic residues" evidence="1">
    <location>
        <begin position="79"/>
        <end position="92"/>
    </location>
</feature>
<feature type="region of interest" description="Disordered" evidence="1">
    <location>
        <begin position="64"/>
        <end position="250"/>
    </location>
</feature>
<sequence>EPRLPEPGRRGAGGRLRSGRARVDGALGRCRRRPLRGPRRLERGGRLLDARAGGRGVLGARRLGRRLAAGQARDPGRCRGPRGYRRPGHGRRRDAARPGDPGRRGVVVPDDRGADTGPLRTECARRPARAARGRGGGRRRIGKRDRRQHRVRRHDGGRAPGPRALRPLLRARPAPERDARPGSAARLGGAESRRRPARERGPLPDALRMGAGAVHVDRRLRRRRAPGRQSGRRRRARSRSGALGGGLACL</sequence>
<evidence type="ECO:0000313" key="2">
    <source>
        <dbReference type="EMBL" id="CAA9489208.1"/>
    </source>
</evidence>
<name>A0A6J4S5C4_9ACTN</name>
<feature type="non-terminal residue" evidence="2">
    <location>
        <position position="250"/>
    </location>
</feature>
<gene>
    <name evidence="2" type="ORF">AVDCRST_MAG38-2531</name>
</gene>
<accession>A0A6J4S5C4</accession>
<feature type="compositionally biased region" description="Low complexity" evidence="1">
    <location>
        <begin position="160"/>
        <end position="172"/>
    </location>
</feature>
<feature type="compositionally biased region" description="Basic and acidic residues" evidence="1">
    <location>
        <begin position="93"/>
        <end position="114"/>
    </location>
</feature>
<feature type="compositionally biased region" description="Basic residues" evidence="1">
    <location>
        <begin position="218"/>
        <end position="238"/>
    </location>
</feature>
<reference evidence="2" key="1">
    <citation type="submission" date="2020-02" db="EMBL/GenBank/DDBJ databases">
        <authorList>
            <person name="Meier V. D."/>
        </authorList>
    </citation>
    <scope>NUCLEOTIDE SEQUENCE</scope>
    <source>
        <strain evidence="2">AVDCRST_MAG38</strain>
    </source>
</reference>
<protein>
    <submittedName>
        <fullName evidence="2">Uncharacterized protein</fullName>
    </submittedName>
</protein>
<feature type="compositionally biased region" description="Low complexity" evidence="1">
    <location>
        <begin position="64"/>
        <end position="73"/>
    </location>
</feature>
<dbReference type="EMBL" id="CADCVJ010000212">
    <property type="protein sequence ID" value="CAA9489208.1"/>
    <property type="molecule type" value="Genomic_DNA"/>
</dbReference>